<evidence type="ECO:0000313" key="3">
    <source>
        <dbReference type="EMBL" id="CAE0779149.1"/>
    </source>
</evidence>
<dbReference type="Pfam" id="PF03364">
    <property type="entry name" value="Polyketide_cyc"/>
    <property type="match status" value="1"/>
</dbReference>
<evidence type="ECO:0000259" key="2">
    <source>
        <dbReference type="Pfam" id="PF03364"/>
    </source>
</evidence>
<dbReference type="AlphaFoldDB" id="A0A7S4F7D7"/>
<feature type="signal peptide" evidence="1">
    <location>
        <begin position="1"/>
        <end position="24"/>
    </location>
</feature>
<reference evidence="3" key="1">
    <citation type="submission" date="2021-01" db="EMBL/GenBank/DDBJ databases">
        <authorList>
            <person name="Corre E."/>
            <person name="Pelletier E."/>
            <person name="Niang G."/>
            <person name="Scheremetjew M."/>
            <person name="Finn R."/>
            <person name="Kale V."/>
            <person name="Holt S."/>
            <person name="Cochrane G."/>
            <person name="Meng A."/>
            <person name="Brown T."/>
            <person name="Cohen L."/>
        </authorList>
    </citation>
    <scope>NUCLEOTIDE SEQUENCE</scope>
    <source>
        <strain evidence="3">CCMP645</strain>
    </source>
</reference>
<protein>
    <recommendedName>
        <fullName evidence="2">Coenzyme Q-binding protein COQ10 START domain-containing protein</fullName>
    </recommendedName>
</protein>
<dbReference type="SUPFAM" id="SSF55961">
    <property type="entry name" value="Bet v1-like"/>
    <property type="match status" value="1"/>
</dbReference>
<dbReference type="Gene3D" id="3.30.530.20">
    <property type="match status" value="1"/>
</dbReference>
<proteinExistence type="predicted"/>
<dbReference type="InterPro" id="IPR005031">
    <property type="entry name" value="COQ10_START"/>
</dbReference>
<organism evidence="3">
    <name type="scientific">Chrysotila carterae</name>
    <name type="common">Marine alga</name>
    <name type="synonym">Syracosphaera carterae</name>
    <dbReference type="NCBI Taxonomy" id="13221"/>
    <lineage>
        <taxon>Eukaryota</taxon>
        <taxon>Haptista</taxon>
        <taxon>Haptophyta</taxon>
        <taxon>Prymnesiophyceae</taxon>
        <taxon>Isochrysidales</taxon>
        <taxon>Isochrysidaceae</taxon>
        <taxon>Chrysotila</taxon>
    </lineage>
</organism>
<dbReference type="EMBL" id="HBIZ01049655">
    <property type="protein sequence ID" value="CAE0779149.1"/>
    <property type="molecule type" value="Transcribed_RNA"/>
</dbReference>
<sequence>MIRPMDSVPIALAVLCAITGEVGAMQTTQRFRLQPQVRRHASRSFMVMSPFATDTSSGATPVNIAVTGFNSRCISASTIINAPPKAVWKIITDYDNLSTHVPNLVTSERRPHPSGGIRLFQEGAQKIAGFDFRASLTMDMHEDLNDSRRGKMAVEFKLVESRMFAAFEGVWRLQPYSRVRSTTNPDQYDYTTKLFYQVDITPKGLVPVPALEWRIRETLAHNLQSVPDTTSANPTRDVPVNLKGVKVAAERLHSRRQQQLLQQQQQQQR</sequence>
<evidence type="ECO:0000256" key="1">
    <source>
        <dbReference type="SAM" id="SignalP"/>
    </source>
</evidence>
<name>A0A7S4F7D7_CHRCT</name>
<accession>A0A7S4F7D7</accession>
<feature type="domain" description="Coenzyme Q-binding protein COQ10 START" evidence="2">
    <location>
        <begin position="80"/>
        <end position="224"/>
    </location>
</feature>
<keyword evidence="1" id="KW-0732">Signal</keyword>
<dbReference type="PANTHER" id="PTHR34060:SF1">
    <property type="entry name" value="POLYKETIDE CYCLASE _ DEHYDRASE AND LIPID TRANSPORT PROTEIN"/>
    <property type="match status" value="1"/>
</dbReference>
<feature type="chain" id="PRO_5031310096" description="Coenzyme Q-binding protein COQ10 START domain-containing protein" evidence="1">
    <location>
        <begin position="25"/>
        <end position="269"/>
    </location>
</feature>
<gene>
    <name evidence="3" type="ORF">PCAR00345_LOCUS31788</name>
</gene>
<dbReference type="PANTHER" id="PTHR34060">
    <property type="entry name" value="POLYKETIDE CYCLASE / DEHYDRASE AND LIPID TRANSPORT PROTEIN"/>
    <property type="match status" value="1"/>
</dbReference>
<dbReference type="InterPro" id="IPR023393">
    <property type="entry name" value="START-like_dom_sf"/>
</dbReference>